<proteinExistence type="predicted"/>
<sequence>MFRLKGFLSRVGADWGSTGTSGFRFVEPGSLIDGDLELLLSDTRPGHPHRGNVPVYVFQMRKIG</sequence>
<accession>A0A382G2L3</accession>
<protein>
    <submittedName>
        <fullName evidence="1">Uncharacterized protein</fullName>
    </submittedName>
</protein>
<feature type="non-terminal residue" evidence="1">
    <location>
        <position position="64"/>
    </location>
</feature>
<dbReference type="AlphaFoldDB" id="A0A382G2L3"/>
<name>A0A382G2L3_9ZZZZ</name>
<organism evidence="1">
    <name type="scientific">marine metagenome</name>
    <dbReference type="NCBI Taxonomy" id="408172"/>
    <lineage>
        <taxon>unclassified sequences</taxon>
        <taxon>metagenomes</taxon>
        <taxon>ecological metagenomes</taxon>
    </lineage>
</organism>
<dbReference type="EMBL" id="UINC01053221">
    <property type="protein sequence ID" value="SVB69480.1"/>
    <property type="molecule type" value="Genomic_DNA"/>
</dbReference>
<reference evidence="1" key="1">
    <citation type="submission" date="2018-05" db="EMBL/GenBank/DDBJ databases">
        <authorList>
            <person name="Lanie J.A."/>
            <person name="Ng W.-L."/>
            <person name="Kazmierczak K.M."/>
            <person name="Andrzejewski T.M."/>
            <person name="Davidsen T.M."/>
            <person name="Wayne K.J."/>
            <person name="Tettelin H."/>
            <person name="Glass J.I."/>
            <person name="Rusch D."/>
            <person name="Podicherti R."/>
            <person name="Tsui H.-C.T."/>
            <person name="Winkler M.E."/>
        </authorList>
    </citation>
    <scope>NUCLEOTIDE SEQUENCE</scope>
</reference>
<gene>
    <name evidence="1" type="ORF">METZ01_LOCUS222334</name>
</gene>
<evidence type="ECO:0000313" key="1">
    <source>
        <dbReference type="EMBL" id="SVB69480.1"/>
    </source>
</evidence>